<proteinExistence type="predicted"/>
<comment type="caution">
    <text evidence="1">The sequence shown here is derived from an EMBL/GenBank/DDBJ whole genome shotgun (WGS) entry which is preliminary data.</text>
</comment>
<dbReference type="PANTHER" id="PTHR47623">
    <property type="entry name" value="OS09G0287300 PROTEIN"/>
    <property type="match status" value="1"/>
</dbReference>
<evidence type="ECO:0000313" key="1">
    <source>
        <dbReference type="EMBL" id="RZO29132.1"/>
    </source>
</evidence>
<dbReference type="Proteomes" id="UP000315283">
    <property type="component" value="Unassembled WGS sequence"/>
</dbReference>
<protein>
    <submittedName>
        <fullName evidence="1">Histidine phosphatase family protein</fullName>
    </submittedName>
</protein>
<dbReference type="SMART" id="SM00855">
    <property type="entry name" value="PGAM"/>
    <property type="match status" value="1"/>
</dbReference>
<name>A0A520N6S4_9GAMM</name>
<sequence>MKQIFILRHAKSSWDNRELADFDRPLSMRGENDAKKLNTFVKKKFFHIDKVLCSSAIRTKETFDLIADGFRFSIEDAIYSEDLYFGSVSNIIDTLRKLDEKNKSILIIGHNPTLFYLVEELANERIQKFTTCNLAVLNFGDEWKKLSKSKCKLKSLYRPKEIKI</sequence>
<dbReference type="SUPFAM" id="SSF53254">
    <property type="entry name" value="Phosphoglycerate mutase-like"/>
    <property type="match status" value="1"/>
</dbReference>
<reference evidence="1 2" key="1">
    <citation type="submission" date="2019-02" db="EMBL/GenBank/DDBJ databases">
        <title>Prokaryotic population dynamics and viral predation in marine succession experiment using metagenomics: the confinement effect.</title>
        <authorList>
            <person name="Haro-Moreno J.M."/>
            <person name="Rodriguez-Valera F."/>
            <person name="Lopez-Perez M."/>
        </authorList>
    </citation>
    <scope>NUCLEOTIDE SEQUENCE [LARGE SCALE GENOMIC DNA]</scope>
    <source>
        <strain evidence="1">MED-G164</strain>
    </source>
</reference>
<organism evidence="1 2">
    <name type="scientific">SAR86 cluster bacterium</name>
    <dbReference type="NCBI Taxonomy" id="2030880"/>
    <lineage>
        <taxon>Bacteria</taxon>
        <taxon>Pseudomonadati</taxon>
        <taxon>Pseudomonadota</taxon>
        <taxon>Gammaproteobacteria</taxon>
        <taxon>SAR86 cluster</taxon>
    </lineage>
</organism>
<dbReference type="AlphaFoldDB" id="A0A520N6S4"/>
<dbReference type="InterPro" id="IPR029033">
    <property type="entry name" value="His_PPase_superfam"/>
</dbReference>
<dbReference type="CDD" id="cd07067">
    <property type="entry name" value="HP_PGM_like"/>
    <property type="match status" value="1"/>
</dbReference>
<evidence type="ECO:0000313" key="2">
    <source>
        <dbReference type="Proteomes" id="UP000315283"/>
    </source>
</evidence>
<dbReference type="Gene3D" id="3.40.50.1240">
    <property type="entry name" value="Phosphoglycerate mutase-like"/>
    <property type="match status" value="1"/>
</dbReference>
<dbReference type="EMBL" id="SHBJ01000003">
    <property type="protein sequence ID" value="RZO29132.1"/>
    <property type="molecule type" value="Genomic_DNA"/>
</dbReference>
<gene>
    <name evidence="1" type="ORF">EVA97_00855</name>
</gene>
<dbReference type="InterPro" id="IPR013078">
    <property type="entry name" value="His_Pase_superF_clade-1"/>
</dbReference>
<accession>A0A520N6S4</accession>
<dbReference type="PANTHER" id="PTHR47623:SF1">
    <property type="entry name" value="OS09G0287300 PROTEIN"/>
    <property type="match status" value="1"/>
</dbReference>
<dbReference type="Pfam" id="PF00300">
    <property type="entry name" value="His_Phos_1"/>
    <property type="match status" value="1"/>
</dbReference>